<keyword evidence="2" id="KW-1185">Reference proteome</keyword>
<evidence type="ECO:0000313" key="2">
    <source>
        <dbReference type="Proteomes" id="UP000321816"/>
    </source>
</evidence>
<dbReference type="RefSeq" id="WP_246125531.1">
    <property type="nucleotide sequence ID" value="NZ_CP144914.1"/>
</dbReference>
<proteinExistence type="predicted"/>
<evidence type="ECO:0000313" key="1">
    <source>
        <dbReference type="EMBL" id="WWD78523.1"/>
    </source>
</evidence>
<dbReference type="EMBL" id="CP144914">
    <property type="protein sequence ID" value="WWD78523.1"/>
    <property type="molecule type" value="Genomic_DNA"/>
</dbReference>
<sequence>MSEEQEEVLVQSGDQILITAGDYKGELAKVITPYTNSISAEMEKRDEEGAKPRTVLKHAEYEIVEKA</sequence>
<dbReference type="Proteomes" id="UP000321816">
    <property type="component" value="Chromosome"/>
</dbReference>
<accession>A0AAJ8LP20</accession>
<protein>
    <submittedName>
        <fullName evidence="1">DUF2187 domain-containing protein</fullName>
    </submittedName>
</protein>
<organism evidence="1 2">
    <name type="scientific">Alkalicoccus halolimnae</name>
    <dbReference type="NCBI Taxonomy" id="1667239"/>
    <lineage>
        <taxon>Bacteria</taxon>
        <taxon>Bacillati</taxon>
        <taxon>Bacillota</taxon>
        <taxon>Bacilli</taxon>
        <taxon>Bacillales</taxon>
        <taxon>Bacillaceae</taxon>
        <taxon>Alkalicoccus</taxon>
    </lineage>
</organism>
<dbReference type="KEGG" id="ahal:FTX54_008710"/>
<gene>
    <name evidence="1" type="ORF">FTX54_008710</name>
</gene>
<dbReference type="AlphaFoldDB" id="A0AAJ8LP20"/>
<name>A0AAJ8LP20_9BACI</name>
<reference evidence="1 2" key="1">
    <citation type="submission" date="2024-01" db="EMBL/GenBank/DDBJ databases">
        <title>Complete Genome Sequence of Alkalicoccus halolimnae BZ-SZ-XJ29T, a Moderately Halophilic Bacterium Isolated from a Salt Lake.</title>
        <authorList>
            <person name="Zhao B."/>
        </authorList>
    </citation>
    <scope>NUCLEOTIDE SEQUENCE [LARGE SCALE GENOMIC DNA]</scope>
    <source>
        <strain evidence="1 2">BZ-SZ-XJ29</strain>
    </source>
</reference>